<dbReference type="InterPro" id="IPR036259">
    <property type="entry name" value="MFS_trans_sf"/>
</dbReference>
<dbReference type="PANTHER" id="PTHR43791:SF67">
    <property type="entry name" value="TRANSPORTER, PUTATIVE (AFU_ORTHOLOGUE AFUA_3G04010)-RELATED"/>
    <property type="match status" value="1"/>
</dbReference>
<name>A0A1V6V9M5_9EURO</name>
<dbReference type="GO" id="GO:0022857">
    <property type="term" value="F:transmembrane transporter activity"/>
    <property type="evidence" value="ECO:0007669"/>
    <property type="project" value="InterPro"/>
</dbReference>
<accession>A0A1V6V9M5</accession>
<feature type="transmembrane region" description="Helical" evidence="7">
    <location>
        <begin position="363"/>
        <end position="383"/>
    </location>
</feature>
<feature type="transmembrane region" description="Helical" evidence="7">
    <location>
        <begin position="129"/>
        <end position="148"/>
    </location>
</feature>
<feature type="transmembrane region" description="Helical" evidence="7">
    <location>
        <begin position="297"/>
        <end position="322"/>
    </location>
</feature>
<reference evidence="10" key="1">
    <citation type="journal article" date="2017" name="Nat. Microbiol.">
        <title>Global analysis of biosynthetic gene clusters reveals vast potential of secondary metabolite production in Penicillium species.</title>
        <authorList>
            <person name="Nielsen J.C."/>
            <person name="Grijseels S."/>
            <person name="Prigent S."/>
            <person name="Ji B."/>
            <person name="Dainat J."/>
            <person name="Nielsen K.F."/>
            <person name="Frisvad J.C."/>
            <person name="Workman M."/>
            <person name="Nielsen J."/>
        </authorList>
    </citation>
    <scope>NUCLEOTIDE SEQUENCE [LARGE SCALE GENOMIC DNA]</scope>
    <source>
        <strain evidence="10">IBT 31321</strain>
    </source>
</reference>
<feature type="transmembrane region" description="Helical" evidence="7">
    <location>
        <begin position="55"/>
        <end position="76"/>
    </location>
</feature>
<evidence type="ECO:0000313" key="10">
    <source>
        <dbReference type="Proteomes" id="UP000191500"/>
    </source>
</evidence>
<dbReference type="InterPro" id="IPR011701">
    <property type="entry name" value="MFS"/>
</dbReference>
<keyword evidence="6 7" id="KW-0472">Membrane</keyword>
<protein>
    <recommendedName>
        <fullName evidence="8">Major facilitator superfamily (MFS) profile domain-containing protein</fullName>
    </recommendedName>
</protein>
<keyword evidence="5 7" id="KW-1133">Transmembrane helix</keyword>
<evidence type="ECO:0000256" key="7">
    <source>
        <dbReference type="SAM" id="Phobius"/>
    </source>
</evidence>
<keyword evidence="4 7" id="KW-0812">Transmembrane</keyword>
<evidence type="ECO:0000256" key="2">
    <source>
        <dbReference type="ARBA" id="ARBA00008335"/>
    </source>
</evidence>
<feature type="transmembrane region" description="Helical" evidence="7">
    <location>
        <begin position="389"/>
        <end position="411"/>
    </location>
</feature>
<dbReference type="SUPFAM" id="SSF103473">
    <property type="entry name" value="MFS general substrate transporter"/>
    <property type="match status" value="1"/>
</dbReference>
<dbReference type="Pfam" id="PF07690">
    <property type="entry name" value="MFS_1"/>
    <property type="match status" value="1"/>
</dbReference>
<proteinExistence type="inferred from homology"/>
<comment type="subcellular location">
    <subcellularLocation>
        <location evidence="1">Membrane</location>
        <topology evidence="1">Multi-pass membrane protein</topology>
    </subcellularLocation>
</comment>
<dbReference type="EMBL" id="MDDG01000001">
    <property type="protein sequence ID" value="OQE47380.1"/>
    <property type="molecule type" value="Genomic_DNA"/>
</dbReference>
<evidence type="ECO:0000256" key="6">
    <source>
        <dbReference type="ARBA" id="ARBA00023136"/>
    </source>
</evidence>
<evidence type="ECO:0000256" key="5">
    <source>
        <dbReference type="ARBA" id="ARBA00022989"/>
    </source>
</evidence>
<dbReference type="AlphaFoldDB" id="A0A1V6V9M5"/>
<gene>
    <name evidence="9" type="ORF">PENCOP_c001G05942</name>
</gene>
<feature type="transmembrane region" description="Helical" evidence="7">
    <location>
        <begin position="189"/>
        <end position="210"/>
    </location>
</feature>
<dbReference type="Proteomes" id="UP000191500">
    <property type="component" value="Unassembled WGS sequence"/>
</dbReference>
<feature type="transmembrane region" description="Helical" evidence="7">
    <location>
        <begin position="334"/>
        <end position="356"/>
    </location>
</feature>
<dbReference type="FunFam" id="1.20.1250.20:FF:000188">
    <property type="entry name" value="MFS general substrate transporter"/>
    <property type="match status" value="1"/>
</dbReference>
<evidence type="ECO:0000259" key="8">
    <source>
        <dbReference type="PROSITE" id="PS50850"/>
    </source>
</evidence>
<dbReference type="FunFam" id="1.20.1250.20:FF:000013">
    <property type="entry name" value="MFS general substrate transporter"/>
    <property type="match status" value="1"/>
</dbReference>
<dbReference type="STRING" id="36646.A0A1V6V9M5"/>
<feature type="transmembrane region" description="Helical" evidence="7">
    <location>
        <begin position="102"/>
        <end position="122"/>
    </location>
</feature>
<evidence type="ECO:0000313" key="9">
    <source>
        <dbReference type="EMBL" id="OQE47380.1"/>
    </source>
</evidence>
<dbReference type="InterPro" id="IPR020846">
    <property type="entry name" value="MFS_dom"/>
</dbReference>
<dbReference type="PROSITE" id="PS50850">
    <property type="entry name" value="MFS"/>
    <property type="match status" value="1"/>
</dbReference>
<feature type="transmembrane region" description="Helical" evidence="7">
    <location>
        <begin position="455"/>
        <end position="477"/>
    </location>
</feature>
<feature type="domain" description="Major facilitator superfamily (MFS) profile" evidence="8">
    <location>
        <begin position="63"/>
        <end position="484"/>
    </location>
</feature>
<comment type="caution">
    <text evidence="9">The sequence shown here is derived from an EMBL/GenBank/DDBJ whole genome shotgun (WGS) entry which is preliminary data.</text>
</comment>
<comment type="similarity">
    <text evidence="2">Belongs to the major facilitator superfamily.</text>
</comment>
<feature type="transmembrane region" description="Helical" evidence="7">
    <location>
        <begin position="423"/>
        <end position="443"/>
    </location>
</feature>
<feature type="transmembrane region" description="Helical" evidence="7">
    <location>
        <begin position="154"/>
        <end position="177"/>
    </location>
</feature>
<keyword evidence="3" id="KW-0813">Transport</keyword>
<dbReference type="Gene3D" id="1.20.1250.20">
    <property type="entry name" value="MFS general substrate transporter like domains"/>
    <property type="match status" value="2"/>
</dbReference>
<keyword evidence="10" id="KW-1185">Reference proteome</keyword>
<organism evidence="9 10">
    <name type="scientific">Penicillium coprophilum</name>
    <dbReference type="NCBI Taxonomy" id="36646"/>
    <lineage>
        <taxon>Eukaryota</taxon>
        <taxon>Fungi</taxon>
        <taxon>Dikarya</taxon>
        <taxon>Ascomycota</taxon>
        <taxon>Pezizomycotina</taxon>
        <taxon>Eurotiomycetes</taxon>
        <taxon>Eurotiomycetidae</taxon>
        <taxon>Eurotiales</taxon>
        <taxon>Aspergillaceae</taxon>
        <taxon>Penicillium</taxon>
    </lineage>
</organism>
<sequence>MLRQIGINSTVTKIHSTQAIMDPPKSRASELEEAKSSPLDRYGDLAHQQTLTRKVLWKLDIHILPILALLFLMSFLDRTNVGNAKILGLEADLSITDHQYDIGLAVFYLTYICSELPSNLVLKKASPKIWLPFLTAIWGIITMCLGFVENFAGFVAVRALLGIAEGGLLPGMVLYLSSFYRRGDLALRIGLFYTAASLSGAFGGLLARGLAEIGPRGGIEGWRWILIIEGLLTFVCGVFSFFFLPNSLESASFLSAEEKDFGGKRLRLDSPGSPEGSPEAESFKWSEVRRGVLDLQVWLSASAYFAILAGLYSFGLFLPTIIKNLNFAKDANEVQLWSVIPYAVAAVVTVIVAVLSDRLRLRGVVMLFTLPIAIIGYAAIANIDSPRIQYGMTFLMATGQYASVPCMLVWLSNNSAGHYKRATTSALQLAIANAGGFVSTFNYPSRDAPLFHRGHTIILGLLVFAWFMILLNVLYCAKINRDKKKGKYDQYVGYRDDRNPEFMMVL</sequence>
<feature type="transmembrane region" description="Helical" evidence="7">
    <location>
        <begin position="222"/>
        <end position="244"/>
    </location>
</feature>
<dbReference type="GO" id="GO:0016020">
    <property type="term" value="C:membrane"/>
    <property type="evidence" value="ECO:0007669"/>
    <property type="project" value="UniProtKB-SubCell"/>
</dbReference>
<evidence type="ECO:0000256" key="3">
    <source>
        <dbReference type="ARBA" id="ARBA00022448"/>
    </source>
</evidence>
<evidence type="ECO:0000256" key="4">
    <source>
        <dbReference type="ARBA" id="ARBA00022692"/>
    </source>
</evidence>
<evidence type="ECO:0000256" key="1">
    <source>
        <dbReference type="ARBA" id="ARBA00004141"/>
    </source>
</evidence>
<dbReference type="PANTHER" id="PTHR43791">
    <property type="entry name" value="PERMEASE-RELATED"/>
    <property type="match status" value="1"/>
</dbReference>